<comment type="subcellular location">
    <subcellularLocation>
        <location evidence="2 10">Nucleus</location>
    </subcellularLocation>
</comment>
<evidence type="ECO:0000256" key="8">
    <source>
        <dbReference type="ARBA" id="ARBA00023163"/>
    </source>
</evidence>
<dbReference type="InterPro" id="IPR007808">
    <property type="entry name" value="Elf1"/>
</dbReference>
<evidence type="ECO:0000256" key="4">
    <source>
        <dbReference type="ARBA" id="ARBA00022723"/>
    </source>
</evidence>
<dbReference type="PANTHER" id="PTHR20934:SF0">
    <property type="entry name" value="TRANSCRIPTION ELONGATION FACTOR 1 HOMOLOG"/>
    <property type="match status" value="1"/>
</dbReference>
<evidence type="ECO:0000256" key="1">
    <source>
        <dbReference type="ARBA" id="ARBA00003357"/>
    </source>
</evidence>
<keyword evidence="6 10" id="KW-0862">Zinc</keyword>
<gene>
    <name evidence="11" type="ORF">CONCODRAFT_28713</name>
</gene>
<comment type="function">
    <text evidence="1 10">Transcription elongation factor implicated in the maintenance of proper chromatin structure in actively transcribed regions.</text>
</comment>
<feature type="non-terminal residue" evidence="11">
    <location>
        <position position="77"/>
    </location>
</feature>
<dbReference type="GO" id="GO:0008270">
    <property type="term" value="F:zinc ion binding"/>
    <property type="evidence" value="ECO:0007669"/>
    <property type="project" value="UniProtKB-KW"/>
</dbReference>
<keyword evidence="9 10" id="KW-0539">Nucleus</keyword>
<dbReference type="STRING" id="796925.A0A137P085"/>
<dbReference type="SUPFAM" id="SSF57783">
    <property type="entry name" value="Zinc beta-ribbon"/>
    <property type="match status" value="1"/>
</dbReference>
<keyword evidence="8 10" id="KW-0804">Transcription</keyword>
<dbReference type="InterPro" id="IPR038567">
    <property type="entry name" value="T_Elf1_sf"/>
</dbReference>
<dbReference type="GO" id="GO:0000993">
    <property type="term" value="F:RNA polymerase II complex binding"/>
    <property type="evidence" value="ECO:0007669"/>
    <property type="project" value="TreeGrafter"/>
</dbReference>
<dbReference type="GO" id="GO:0008023">
    <property type="term" value="C:transcription elongation factor complex"/>
    <property type="evidence" value="ECO:0007669"/>
    <property type="project" value="TreeGrafter"/>
</dbReference>
<comment type="similarity">
    <text evidence="3 10">Belongs to the ELOF1 family.</text>
</comment>
<proteinExistence type="inferred from homology"/>
<dbReference type="EMBL" id="KQ964575">
    <property type="protein sequence ID" value="KXN68456.1"/>
    <property type="molecule type" value="Genomic_DNA"/>
</dbReference>
<keyword evidence="4 10" id="KW-0479">Metal-binding</keyword>
<sequence>MGKRKSAKKPMAKRVAVLQKTFDCAVCNHERCINVMMNMSLKVGAINCQLCNASFQAPINDLSSEIDVYAEWIDSFE</sequence>
<dbReference type="OrthoDB" id="445983at2759"/>
<accession>A0A137P085</accession>
<dbReference type="Proteomes" id="UP000070444">
    <property type="component" value="Unassembled WGS sequence"/>
</dbReference>
<protein>
    <recommendedName>
        <fullName evidence="10">Transcription elongation factor 1 homolog</fullName>
    </recommendedName>
</protein>
<evidence type="ECO:0000256" key="2">
    <source>
        <dbReference type="ARBA" id="ARBA00004123"/>
    </source>
</evidence>
<reference evidence="11 12" key="1">
    <citation type="journal article" date="2015" name="Genome Biol. Evol.">
        <title>Phylogenomic analyses indicate that early fungi evolved digesting cell walls of algal ancestors of land plants.</title>
        <authorList>
            <person name="Chang Y."/>
            <person name="Wang S."/>
            <person name="Sekimoto S."/>
            <person name="Aerts A.L."/>
            <person name="Choi C."/>
            <person name="Clum A."/>
            <person name="LaButti K.M."/>
            <person name="Lindquist E.A."/>
            <person name="Yee Ngan C."/>
            <person name="Ohm R.A."/>
            <person name="Salamov A.A."/>
            <person name="Grigoriev I.V."/>
            <person name="Spatafora J.W."/>
            <person name="Berbee M.L."/>
        </authorList>
    </citation>
    <scope>NUCLEOTIDE SEQUENCE [LARGE SCALE GENOMIC DNA]</scope>
    <source>
        <strain evidence="11 12">NRRL 28638</strain>
    </source>
</reference>
<keyword evidence="5 10" id="KW-0863">Zinc-finger</keyword>
<evidence type="ECO:0000256" key="5">
    <source>
        <dbReference type="ARBA" id="ARBA00022771"/>
    </source>
</evidence>
<evidence type="ECO:0000256" key="3">
    <source>
        <dbReference type="ARBA" id="ARBA00009730"/>
    </source>
</evidence>
<dbReference type="Pfam" id="PF05129">
    <property type="entry name" value="Zn_ribbon_Elf1"/>
    <property type="match status" value="1"/>
</dbReference>
<dbReference type="AlphaFoldDB" id="A0A137P085"/>
<keyword evidence="7 10" id="KW-0805">Transcription regulation</keyword>
<dbReference type="PANTHER" id="PTHR20934">
    <property type="entry name" value="TRANSCRIPTION ELONGATION FACTOR 1 HOMOLOG"/>
    <property type="match status" value="1"/>
</dbReference>
<keyword evidence="12" id="KW-1185">Reference proteome</keyword>
<dbReference type="Gene3D" id="2.20.25.190">
    <property type="match status" value="1"/>
</dbReference>
<evidence type="ECO:0000313" key="11">
    <source>
        <dbReference type="EMBL" id="KXN68456.1"/>
    </source>
</evidence>
<name>A0A137P085_CONC2</name>
<evidence type="ECO:0000256" key="6">
    <source>
        <dbReference type="ARBA" id="ARBA00022833"/>
    </source>
</evidence>
<evidence type="ECO:0000256" key="10">
    <source>
        <dbReference type="RuleBase" id="RU364033"/>
    </source>
</evidence>
<evidence type="ECO:0000256" key="7">
    <source>
        <dbReference type="ARBA" id="ARBA00023015"/>
    </source>
</evidence>
<evidence type="ECO:0000256" key="9">
    <source>
        <dbReference type="ARBA" id="ARBA00023242"/>
    </source>
</evidence>
<evidence type="ECO:0000313" key="12">
    <source>
        <dbReference type="Proteomes" id="UP000070444"/>
    </source>
</evidence>
<dbReference type="FunFam" id="2.20.25.190:FF:000001">
    <property type="entry name" value="Transcription elongation factor 1 homolog"/>
    <property type="match status" value="1"/>
</dbReference>
<dbReference type="OMA" id="CLDANKK"/>
<organism evidence="11 12">
    <name type="scientific">Conidiobolus coronatus (strain ATCC 28846 / CBS 209.66 / NRRL 28638)</name>
    <name type="common">Delacroixia coronata</name>
    <dbReference type="NCBI Taxonomy" id="796925"/>
    <lineage>
        <taxon>Eukaryota</taxon>
        <taxon>Fungi</taxon>
        <taxon>Fungi incertae sedis</taxon>
        <taxon>Zoopagomycota</taxon>
        <taxon>Entomophthoromycotina</taxon>
        <taxon>Entomophthoromycetes</taxon>
        <taxon>Entomophthorales</taxon>
        <taxon>Ancylistaceae</taxon>
        <taxon>Conidiobolus</taxon>
    </lineage>
</organism>
<dbReference type="GO" id="GO:0006368">
    <property type="term" value="P:transcription elongation by RNA polymerase II"/>
    <property type="evidence" value="ECO:0007669"/>
    <property type="project" value="TreeGrafter"/>
</dbReference>